<sequence>MRWKKKGQQRRTAKGEEERRTRRRAARHGVSNKGSNLTAGGRGSQQHRRHPAPASYTALEAEQTGTDVSEEEEGGRLNERPEMAELLSEEQVIGPLTVAAIEREALTHTHARAHTPRSSPLPLFPDLIKVNV</sequence>
<evidence type="ECO:0000256" key="1">
    <source>
        <dbReference type="SAM" id="MobiDB-lite"/>
    </source>
</evidence>
<keyword evidence="2" id="KW-0808">Transferase</keyword>
<dbReference type="Proteomes" id="UP001228049">
    <property type="component" value="Unassembled WGS sequence"/>
</dbReference>
<organism evidence="2 3">
    <name type="scientific">Dissostichus eleginoides</name>
    <name type="common">Patagonian toothfish</name>
    <name type="synonym">Dissostichus amissus</name>
    <dbReference type="NCBI Taxonomy" id="100907"/>
    <lineage>
        <taxon>Eukaryota</taxon>
        <taxon>Metazoa</taxon>
        <taxon>Chordata</taxon>
        <taxon>Craniata</taxon>
        <taxon>Vertebrata</taxon>
        <taxon>Euteleostomi</taxon>
        <taxon>Actinopterygii</taxon>
        <taxon>Neopterygii</taxon>
        <taxon>Teleostei</taxon>
        <taxon>Neoteleostei</taxon>
        <taxon>Acanthomorphata</taxon>
        <taxon>Eupercaria</taxon>
        <taxon>Perciformes</taxon>
        <taxon>Notothenioidei</taxon>
        <taxon>Nototheniidae</taxon>
        <taxon>Dissostichus</taxon>
    </lineage>
</organism>
<dbReference type="AlphaFoldDB" id="A0AAD9C4I3"/>
<comment type="caution">
    <text evidence="2">The sequence shown here is derived from an EMBL/GenBank/DDBJ whole genome shotgun (WGS) entry which is preliminary data.</text>
</comment>
<dbReference type="GO" id="GO:0016301">
    <property type="term" value="F:kinase activity"/>
    <property type="evidence" value="ECO:0007669"/>
    <property type="project" value="UniProtKB-KW"/>
</dbReference>
<accession>A0AAD9C4I3</accession>
<proteinExistence type="predicted"/>
<reference evidence="2" key="1">
    <citation type="submission" date="2023-04" db="EMBL/GenBank/DDBJ databases">
        <title>Chromosome-level genome of Chaenocephalus aceratus.</title>
        <authorList>
            <person name="Park H."/>
        </authorList>
    </citation>
    <scope>NUCLEOTIDE SEQUENCE</scope>
    <source>
        <strain evidence="2">DE</strain>
        <tissue evidence="2">Muscle</tissue>
    </source>
</reference>
<evidence type="ECO:0000313" key="3">
    <source>
        <dbReference type="Proteomes" id="UP001228049"/>
    </source>
</evidence>
<feature type="region of interest" description="Disordered" evidence="1">
    <location>
        <begin position="1"/>
        <end position="80"/>
    </location>
</feature>
<gene>
    <name evidence="2" type="ORF">KUDE01_019707</name>
</gene>
<protein>
    <submittedName>
        <fullName evidence="2">Pantothenate kinase 2</fullName>
    </submittedName>
</protein>
<keyword evidence="3" id="KW-1185">Reference proteome</keyword>
<feature type="compositionally biased region" description="Basic residues" evidence="1">
    <location>
        <begin position="1"/>
        <end position="12"/>
    </location>
</feature>
<dbReference type="EMBL" id="JASDAP010000011">
    <property type="protein sequence ID" value="KAK1894249.1"/>
    <property type="molecule type" value="Genomic_DNA"/>
</dbReference>
<evidence type="ECO:0000313" key="2">
    <source>
        <dbReference type="EMBL" id="KAK1894249.1"/>
    </source>
</evidence>
<name>A0AAD9C4I3_DISEL</name>
<keyword evidence="2" id="KW-0418">Kinase</keyword>